<keyword evidence="3" id="KW-1185">Reference proteome</keyword>
<evidence type="ECO:0000313" key="2">
    <source>
        <dbReference type="EMBL" id="SIT09600.1"/>
    </source>
</evidence>
<dbReference type="RefSeq" id="WP_143232664.1">
    <property type="nucleotide sequence ID" value="NZ_FTOO01000013.1"/>
</dbReference>
<protein>
    <submittedName>
        <fullName evidence="2">Carbohydrate ABC transporter substrate-binding protein, CUT1 family</fullName>
    </submittedName>
</protein>
<dbReference type="AlphaFoldDB" id="A0A1N7PGE2"/>
<keyword evidence="1" id="KW-0732">Signal</keyword>
<organism evidence="2 3">
    <name type="scientific">Alicyclobacillus vulcanalis</name>
    <dbReference type="NCBI Taxonomy" id="252246"/>
    <lineage>
        <taxon>Bacteria</taxon>
        <taxon>Bacillati</taxon>
        <taxon>Bacillota</taxon>
        <taxon>Bacilli</taxon>
        <taxon>Bacillales</taxon>
        <taxon>Alicyclobacillaceae</taxon>
        <taxon>Alicyclobacillus</taxon>
    </lineage>
</organism>
<dbReference type="Gene3D" id="3.40.190.10">
    <property type="entry name" value="Periplasmic binding protein-like II"/>
    <property type="match status" value="2"/>
</dbReference>
<feature type="chain" id="PRO_5038771149" evidence="1">
    <location>
        <begin position="22"/>
        <end position="429"/>
    </location>
</feature>
<name>A0A1N7PGE2_9BACL</name>
<dbReference type="STRING" id="252246.SAMN05421799_11339"/>
<dbReference type="SUPFAM" id="SSF53850">
    <property type="entry name" value="Periplasmic binding protein-like II"/>
    <property type="match status" value="1"/>
</dbReference>
<dbReference type="InterPro" id="IPR050490">
    <property type="entry name" value="Bact_solute-bd_prot1"/>
</dbReference>
<feature type="signal peptide" evidence="1">
    <location>
        <begin position="1"/>
        <end position="21"/>
    </location>
</feature>
<accession>A0A1N7PGE2</accession>
<dbReference type="Pfam" id="PF01547">
    <property type="entry name" value="SBP_bac_1"/>
    <property type="match status" value="1"/>
</dbReference>
<gene>
    <name evidence="2" type="ORF">SAMN05421799_11339</name>
</gene>
<dbReference type="PANTHER" id="PTHR43649">
    <property type="entry name" value="ARABINOSE-BINDING PROTEIN-RELATED"/>
    <property type="match status" value="1"/>
</dbReference>
<evidence type="ECO:0000256" key="1">
    <source>
        <dbReference type="SAM" id="SignalP"/>
    </source>
</evidence>
<dbReference type="InterPro" id="IPR006059">
    <property type="entry name" value="SBP"/>
</dbReference>
<dbReference type="EMBL" id="FTOO01000013">
    <property type="protein sequence ID" value="SIT09600.1"/>
    <property type="molecule type" value="Genomic_DNA"/>
</dbReference>
<evidence type="ECO:0000313" key="3">
    <source>
        <dbReference type="Proteomes" id="UP000186156"/>
    </source>
</evidence>
<proteinExistence type="predicted"/>
<dbReference type="PROSITE" id="PS51257">
    <property type="entry name" value="PROKAR_LIPOPROTEIN"/>
    <property type="match status" value="1"/>
</dbReference>
<reference evidence="3" key="1">
    <citation type="submission" date="2017-01" db="EMBL/GenBank/DDBJ databases">
        <authorList>
            <person name="Varghese N."/>
            <person name="Submissions S."/>
        </authorList>
    </citation>
    <scope>NUCLEOTIDE SEQUENCE [LARGE SCALE GENOMIC DNA]</scope>
    <source>
        <strain evidence="3">DSM 16176</strain>
    </source>
</reference>
<sequence>MARTNYVRVGVVAGFVAAAVAGCGVEQSNNSDVNQTNGAASSNPVVLTMWDLTSGKSADQAIISQFERLHPNIRIQLDTFAVDAIKQQEKVAASSHSLPDIFFDWGGTLASYYESNGLALNLNSYAQKYGWYQRFSPAAIKFASYNGKLYMVPVTLNGLELYYRKDIFEKYGLKPPTTFSELEHVCNVLVQHSVSPFGLGGINHWYTMRYFEAILYHEVGAQGMSQLMNLQGNWDSPRVIQAYALFRQWVKKNYFIPGFMSINEDQDINQFMTGKVAMLLTGPWLDEQLMSDGFSLNKAGVFPFPEDQRPNELIGFAQGFYIASNSKHPKEAAEFLNFYTSKATLQHNSKILAGPYANQSVPPTTPNAAKILADMKKDGSYLIGDQALPQPLVESLWQAEDSVALGRLSPEQAAQFMQESVSSYKSQNQ</sequence>
<dbReference type="OrthoDB" id="9782846at2"/>
<dbReference type="Proteomes" id="UP000186156">
    <property type="component" value="Unassembled WGS sequence"/>
</dbReference>